<dbReference type="GO" id="GO:0017000">
    <property type="term" value="P:antibiotic biosynthetic process"/>
    <property type="evidence" value="ECO:0007669"/>
    <property type="project" value="UniProtKB-ARBA"/>
</dbReference>
<dbReference type="Proteomes" id="UP001142374">
    <property type="component" value="Unassembled WGS sequence"/>
</dbReference>
<name>A0A9X2RND7_9ACTN</name>
<evidence type="ECO:0000259" key="3">
    <source>
        <dbReference type="Pfam" id="PF13649"/>
    </source>
</evidence>
<dbReference type="Pfam" id="PF13649">
    <property type="entry name" value="Methyltransf_25"/>
    <property type="match status" value="1"/>
</dbReference>
<keyword evidence="1 4" id="KW-0489">Methyltransferase</keyword>
<evidence type="ECO:0000313" key="4">
    <source>
        <dbReference type="EMBL" id="MCQ8771899.1"/>
    </source>
</evidence>
<proteinExistence type="predicted"/>
<keyword evidence="5" id="KW-1185">Reference proteome</keyword>
<dbReference type="Gene3D" id="3.40.50.150">
    <property type="entry name" value="Vaccinia Virus protein VP39"/>
    <property type="match status" value="1"/>
</dbReference>
<dbReference type="InterPro" id="IPR041698">
    <property type="entry name" value="Methyltransf_25"/>
</dbReference>
<feature type="domain" description="Methyltransferase" evidence="3">
    <location>
        <begin position="53"/>
        <end position="150"/>
    </location>
</feature>
<dbReference type="AlphaFoldDB" id="A0A9X2RND7"/>
<dbReference type="InterPro" id="IPR029063">
    <property type="entry name" value="SAM-dependent_MTases_sf"/>
</dbReference>
<dbReference type="GO" id="GO:0008168">
    <property type="term" value="F:methyltransferase activity"/>
    <property type="evidence" value="ECO:0007669"/>
    <property type="project" value="UniProtKB-KW"/>
</dbReference>
<dbReference type="PANTHER" id="PTHR43861:SF1">
    <property type="entry name" value="TRANS-ACONITATE 2-METHYLTRANSFERASE"/>
    <property type="match status" value="1"/>
</dbReference>
<dbReference type="RefSeq" id="WP_168096127.1">
    <property type="nucleotide sequence ID" value="NZ_JAATER010000569.1"/>
</dbReference>
<dbReference type="PANTHER" id="PTHR43861">
    <property type="entry name" value="TRANS-ACONITATE 2-METHYLTRANSFERASE-RELATED"/>
    <property type="match status" value="1"/>
</dbReference>
<dbReference type="GO" id="GO:0032259">
    <property type="term" value="P:methylation"/>
    <property type="evidence" value="ECO:0007669"/>
    <property type="project" value="UniProtKB-KW"/>
</dbReference>
<sequence>MSDLNTVNAAGGTDAFDALGALYEESARLPFREYLEHHSVREAVGDVTGLDALDLGCGSGLYTRRLAAWGAARVTGVDSSAGILATARAVERARPVGVRYVRADATRPAAAGVDGSTDLVLSVYVLCYARSEQELTAVLATARRALRPAGGRLVAVTLNPDYGRGAAYYAPYGFTLTQPEEREGAPVTLDALLPGGRLHVTAHWWSRKTYERAARAAGFADTSWSPLTVSPRGRRLLGDAYWSAYLRAPQALILEATVAS</sequence>
<protein>
    <submittedName>
        <fullName evidence="4">Class I SAM-dependent methyltransferase</fullName>
    </submittedName>
</protein>
<accession>A0A9X2RND7</accession>
<evidence type="ECO:0000256" key="1">
    <source>
        <dbReference type="ARBA" id="ARBA00022603"/>
    </source>
</evidence>
<dbReference type="CDD" id="cd02440">
    <property type="entry name" value="AdoMet_MTases"/>
    <property type="match status" value="1"/>
</dbReference>
<dbReference type="SUPFAM" id="SSF53335">
    <property type="entry name" value="S-adenosyl-L-methionine-dependent methyltransferases"/>
    <property type="match status" value="1"/>
</dbReference>
<gene>
    <name evidence="4" type="ORF">NQU55_19310</name>
</gene>
<evidence type="ECO:0000256" key="2">
    <source>
        <dbReference type="ARBA" id="ARBA00022679"/>
    </source>
</evidence>
<reference evidence="4" key="1">
    <citation type="submission" date="2022-06" db="EMBL/GenBank/DDBJ databases">
        <title>WGS of actinobacteria.</title>
        <authorList>
            <person name="Thawai C."/>
        </authorList>
    </citation>
    <scope>NUCLEOTIDE SEQUENCE</scope>
    <source>
        <strain evidence="4">AA8</strain>
    </source>
</reference>
<comment type="caution">
    <text evidence="4">The sequence shown here is derived from an EMBL/GenBank/DDBJ whole genome shotgun (WGS) entry which is preliminary data.</text>
</comment>
<evidence type="ECO:0000313" key="5">
    <source>
        <dbReference type="Proteomes" id="UP001142374"/>
    </source>
</evidence>
<organism evidence="4 5">
    <name type="scientific">Streptomyces telluris</name>
    <dbReference type="NCBI Taxonomy" id="2720021"/>
    <lineage>
        <taxon>Bacteria</taxon>
        <taxon>Bacillati</taxon>
        <taxon>Actinomycetota</taxon>
        <taxon>Actinomycetes</taxon>
        <taxon>Kitasatosporales</taxon>
        <taxon>Streptomycetaceae</taxon>
        <taxon>Streptomyces</taxon>
    </lineage>
</organism>
<dbReference type="EMBL" id="JANIID010000017">
    <property type="protein sequence ID" value="MCQ8771899.1"/>
    <property type="molecule type" value="Genomic_DNA"/>
</dbReference>
<keyword evidence="2" id="KW-0808">Transferase</keyword>